<protein>
    <submittedName>
        <fullName evidence="1">Uncharacterized protein</fullName>
    </submittedName>
</protein>
<evidence type="ECO:0000313" key="1">
    <source>
        <dbReference type="EMBL" id="QBQ53968.1"/>
    </source>
</evidence>
<keyword evidence="2" id="KW-1185">Reference proteome</keyword>
<dbReference type="OrthoDB" id="9007755at2"/>
<reference evidence="1 2" key="1">
    <citation type="submission" date="2019-03" db="EMBL/GenBank/DDBJ databases">
        <title>The genome sequence of Nitrosococcus wardiae strain D1FHST reveals the archetypal metabolic capacity of ammonia-oxidizing Gammaproteobacteria.</title>
        <authorList>
            <person name="Wang L."/>
            <person name="Lim C.K."/>
            <person name="Hanson T.E."/>
            <person name="Dang H."/>
            <person name="Klotz M.G."/>
        </authorList>
    </citation>
    <scope>NUCLEOTIDE SEQUENCE [LARGE SCALE GENOMIC DNA]</scope>
    <source>
        <strain evidence="1 2">D1FHS</strain>
    </source>
</reference>
<dbReference type="EMBL" id="CP038033">
    <property type="protein sequence ID" value="QBQ53968.1"/>
    <property type="molecule type" value="Genomic_DNA"/>
</dbReference>
<name>A0A4P7BVC9_9GAMM</name>
<accession>A0A4P7BVC9</accession>
<evidence type="ECO:0000313" key="2">
    <source>
        <dbReference type="Proteomes" id="UP000294325"/>
    </source>
</evidence>
<proteinExistence type="predicted"/>
<dbReference type="Proteomes" id="UP000294325">
    <property type="component" value="Chromosome"/>
</dbReference>
<organism evidence="1 2">
    <name type="scientific">Nitrosococcus wardiae</name>
    <dbReference type="NCBI Taxonomy" id="1814290"/>
    <lineage>
        <taxon>Bacteria</taxon>
        <taxon>Pseudomonadati</taxon>
        <taxon>Pseudomonadota</taxon>
        <taxon>Gammaproteobacteria</taxon>
        <taxon>Chromatiales</taxon>
        <taxon>Chromatiaceae</taxon>
        <taxon>Nitrosococcus</taxon>
    </lineage>
</organism>
<dbReference type="RefSeq" id="WP_134356976.1">
    <property type="nucleotide sequence ID" value="NZ_CP038033.1"/>
</dbReference>
<dbReference type="AlphaFoldDB" id="A0A4P7BVC9"/>
<sequence>MSKLIITDLAENKTLDRAAMTSVRGGVRAYRSLSWGSIGDQFLTVNPAQSIEQFQGIENAVGNNVANFGFSDLRNTNTQNQSAQNNVNVGGFIL</sequence>
<gene>
    <name evidence="1" type="ORF">E3U44_05150</name>
</gene>
<dbReference type="KEGG" id="nwr:E3U44_05150"/>